<accession>A0ABN8IXZ5</accession>
<proteinExistence type="predicted"/>
<feature type="region of interest" description="Disordered" evidence="1">
    <location>
        <begin position="47"/>
        <end position="67"/>
    </location>
</feature>
<protein>
    <submittedName>
        <fullName evidence="2">Uncharacterized protein</fullName>
    </submittedName>
</protein>
<organism evidence="2 3">
    <name type="scientific">Iphiclides podalirius</name>
    <name type="common">scarce swallowtail</name>
    <dbReference type="NCBI Taxonomy" id="110791"/>
    <lineage>
        <taxon>Eukaryota</taxon>
        <taxon>Metazoa</taxon>
        <taxon>Ecdysozoa</taxon>
        <taxon>Arthropoda</taxon>
        <taxon>Hexapoda</taxon>
        <taxon>Insecta</taxon>
        <taxon>Pterygota</taxon>
        <taxon>Neoptera</taxon>
        <taxon>Endopterygota</taxon>
        <taxon>Lepidoptera</taxon>
        <taxon>Glossata</taxon>
        <taxon>Ditrysia</taxon>
        <taxon>Papilionoidea</taxon>
        <taxon>Papilionidae</taxon>
        <taxon>Papilioninae</taxon>
        <taxon>Iphiclides</taxon>
    </lineage>
</organism>
<keyword evidence="3" id="KW-1185">Reference proteome</keyword>
<gene>
    <name evidence="2" type="ORF">IPOD504_LOCUS14895</name>
</gene>
<dbReference type="EMBL" id="OW152818">
    <property type="protein sequence ID" value="CAH2070900.1"/>
    <property type="molecule type" value="Genomic_DNA"/>
</dbReference>
<sequence length="132" mass="14080">MRDDWNDAFGDCDTSAAIDKGDSCVAPVCNEDMPIGHLSSPICEVPKSPSNALPSKDDVQASKEPSPLTENSIYNLAVSSTPVPSPVNRHGKCDVCPSVSSVCRILINHLLPQLWSEIGDENGLGIMKNGEM</sequence>
<reference evidence="2" key="1">
    <citation type="submission" date="2022-03" db="EMBL/GenBank/DDBJ databases">
        <authorList>
            <person name="Martin H S."/>
        </authorList>
    </citation>
    <scope>NUCLEOTIDE SEQUENCE</scope>
</reference>
<evidence type="ECO:0000256" key="1">
    <source>
        <dbReference type="SAM" id="MobiDB-lite"/>
    </source>
</evidence>
<evidence type="ECO:0000313" key="2">
    <source>
        <dbReference type="EMBL" id="CAH2070900.1"/>
    </source>
</evidence>
<feature type="non-terminal residue" evidence="2">
    <location>
        <position position="132"/>
    </location>
</feature>
<evidence type="ECO:0000313" key="3">
    <source>
        <dbReference type="Proteomes" id="UP000837857"/>
    </source>
</evidence>
<name>A0ABN8IXZ5_9NEOP</name>
<dbReference type="Proteomes" id="UP000837857">
    <property type="component" value="Chromosome 6"/>
</dbReference>